<evidence type="ECO:0000256" key="1">
    <source>
        <dbReference type="ARBA" id="ARBA00000427"/>
    </source>
</evidence>
<dbReference type="InterPro" id="IPR026856">
    <property type="entry name" value="Sialidase_fam"/>
</dbReference>
<dbReference type="InterPro" id="IPR029456">
    <property type="entry name" value="Sialidase_N"/>
</dbReference>
<dbReference type="Gene3D" id="2.120.10.10">
    <property type="match status" value="1"/>
</dbReference>
<protein>
    <recommendedName>
        <fullName evidence="3">exo-alpha-sialidase</fullName>
        <ecNumber evidence="3">3.2.1.18</ecNumber>
    </recommendedName>
</protein>
<feature type="domain" description="Sialidase N-terminal" evidence="6">
    <location>
        <begin position="38"/>
        <end position="155"/>
    </location>
</feature>
<dbReference type="PANTHER" id="PTHR10628:SF30">
    <property type="entry name" value="EXO-ALPHA-SIALIDASE"/>
    <property type="match status" value="1"/>
</dbReference>
<dbReference type="eggNOG" id="COG4409">
    <property type="taxonomic scope" value="Bacteria"/>
</dbReference>
<dbReference type="PROSITE" id="PS51257">
    <property type="entry name" value="PROKAR_LIPOPROTEIN"/>
    <property type="match status" value="1"/>
</dbReference>
<dbReference type="RefSeq" id="WP_013765691.1">
    <property type="nucleotide sequence ID" value="NC_015510.1"/>
</dbReference>
<dbReference type="Gene3D" id="2.60.40.1290">
    <property type="match status" value="2"/>
</dbReference>
<dbReference type="InterPro" id="IPR008377">
    <property type="entry name" value="Sialidase_trypan"/>
</dbReference>
<dbReference type="Pfam" id="PF14873">
    <property type="entry name" value="BNR_assoc_N"/>
    <property type="match status" value="1"/>
</dbReference>
<evidence type="ECO:0000259" key="5">
    <source>
        <dbReference type="Pfam" id="PF13859"/>
    </source>
</evidence>
<dbReference type="CDD" id="cd15482">
    <property type="entry name" value="Sialidase_non-viral"/>
    <property type="match status" value="1"/>
</dbReference>
<dbReference type="HOGENOM" id="CLU_024620_0_0_10"/>
<dbReference type="InterPro" id="IPR011040">
    <property type="entry name" value="Sialidase"/>
</dbReference>
<dbReference type="GO" id="GO:0006689">
    <property type="term" value="P:ganglioside catabolic process"/>
    <property type="evidence" value="ECO:0007669"/>
    <property type="project" value="TreeGrafter"/>
</dbReference>
<dbReference type="PANTHER" id="PTHR10628">
    <property type="entry name" value="SIALIDASE"/>
    <property type="match status" value="1"/>
</dbReference>
<dbReference type="GO" id="GO:0016020">
    <property type="term" value="C:membrane"/>
    <property type="evidence" value="ECO:0007669"/>
    <property type="project" value="TreeGrafter"/>
</dbReference>
<dbReference type="OrthoDB" id="7294637at2"/>
<dbReference type="GO" id="GO:0005737">
    <property type="term" value="C:cytoplasm"/>
    <property type="evidence" value="ECO:0007669"/>
    <property type="project" value="TreeGrafter"/>
</dbReference>
<dbReference type="KEGG" id="hhy:Halhy_3291"/>
<evidence type="ECO:0000256" key="2">
    <source>
        <dbReference type="ARBA" id="ARBA00009348"/>
    </source>
</evidence>
<dbReference type="SUPFAM" id="SSF50939">
    <property type="entry name" value="Sialidases"/>
    <property type="match status" value="1"/>
</dbReference>
<reference evidence="7 8" key="1">
    <citation type="journal article" date="2011" name="Stand. Genomic Sci.">
        <title>Complete genome sequence of Haliscomenobacter hydrossis type strain (O).</title>
        <authorList>
            <consortium name="US DOE Joint Genome Institute (JGI-PGF)"/>
            <person name="Daligault H."/>
            <person name="Lapidus A."/>
            <person name="Zeytun A."/>
            <person name="Nolan M."/>
            <person name="Lucas S."/>
            <person name="Del Rio T.G."/>
            <person name="Tice H."/>
            <person name="Cheng J.F."/>
            <person name="Tapia R."/>
            <person name="Han C."/>
            <person name="Goodwin L."/>
            <person name="Pitluck S."/>
            <person name="Liolios K."/>
            <person name="Pagani I."/>
            <person name="Ivanova N."/>
            <person name="Huntemann M."/>
            <person name="Mavromatis K."/>
            <person name="Mikhailova N."/>
            <person name="Pati A."/>
            <person name="Chen A."/>
            <person name="Palaniappan K."/>
            <person name="Land M."/>
            <person name="Hauser L."/>
            <person name="Brambilla E.M."/>
            <person name="Rohde M."/>
            <person name="Verbarg S."/>
            <person name="Goker M."/>
            <person name="Bristow J."/>
            <person name="Eisen J.A."/>
            <person name="Markowitz V."/>
            <person name="Hugenholtz P."/>
            <person name="Kyrpides N.C."/>
            <person name="Klenk H.P."/>
            <person name="Woyke T."/>
        </authorList>
    </citation>
    <scope>NUCLEOTIDE SEQUENCE [LARGE SCALE GENOMIC DNA]</scope>
    <source>
        <strain evidence="8">ATCC 27775 / DSM 1100 / LMG 10767 / O</strain>
    </source>
</reference>
<dbReference type="EMBL" id="CP002691">
    <property type="protein sequence ID" value="AEE51150.1"/>
    <property type="molecule type" value="Genomic_DNA"/>
</dbReference>
<sequence length="520" mass="57393">MKNISIIFLFFTLSCCIQKQNVVDAPQGFQGDVWAFYTQNPILKGQEQNALAKISIRMPQGQGGQSLASLHLKIGAETDLRDIERMEVFVSGSNPEMEGAVLAASVKAEQKILSIPCNAPLTAGENFLWLSCKLTAEANVQHKIDIQVEKVQLSKYGSVAAKIANTANPKYIGWALRQRNQEQVHTYRIPGLVTTKQGTLIAVYDVRYENDRDLPANIDVAINRSKDGGQTWEPMKIIMDMGPGANDGIGDPSILVDEQTGTIWVAALWSHGNRGWFGSGPGLSADETGQFVLVKSEDDGQTWSKPINITPQVKNPAWRLFFQGPGMGITLRDGTLVFPAQYKDADAMPHSTLIYSKDRGQTWQAGTGAKSNTTEAQLVELSDGSLMLNMRDNRGGSRSVATTKDLGQTWTEHPSSRSALIEPICMASIIRVASKKMGDPRDVLAFSNPHDAKERKNMSIKLSLDEGQTWPEAYHLLLDERKGYGYSCLSMIDKNTIGLLYEGVRELYFVRIPLKDILKN</sequence>
<evidence type="ECO:0000259" key="6">
    <source>
        <dbReference type="Pfam" id="PF14873"/>
    </source>
</evidence>
<evidence type="ECO:0000256" key="3">
    <source>
        <dbReference type="ARBA" id="ARBA00012733"/>
    </source>
</evidence>
<dbReference type="AlphaFoldDB" id="F4KT93"/>
<dbReference type="GO" id="GO:0009313">
    <property type="term" value="P:oligosaccharide catabolic process"/>
    <property type="evidence" value="ECO:0007669"/>
    <property type="project" value="TreeGrafter"/>
</dbReference>
<dbReference type="FunFam" id="2.120.10.10:FF:000012">
    <property type="entry name" value="Sialidase [Precursor]"/>
    <property type="match status" value="1"/>
</dbReference>
<feature type="domain" description="Sialidase" evidence="5">
    <location>
        <begin position="189"/>
        <end position="463"/>
    </location>
</feature>
<keyword evidence="7" id="KW-0378">Hydrolase</keyword>
<proteinExistence type="inferred from homology"/>
<dbReference type="STRING" id="760192.Halhy_3291"/>
<dbReference type="GO" id="GO:0004308">
    <property type="term" value="F:exo-alpha-sialidase activity"/>
    <property type="evidence" value="ECO:0007669"/>
    <property type="project" value="UniProtKB-EC"/>
</dbReference>
<comment type="similarity">
    <text evidence="2">Belongs to the glycosyl hydrolase 33 family.</text>
</comment>
<dbReference type="Pfam" id="PF13859">
    <property type="entry name" value="BNR_3"/>
    <property type="match status" value="1"/>
</dbReference>
<gene>
    <name evidence="7" type="ordered locus">Halhy_3291</name>
</gene>
<dbReference type="EC" id="3.2.1.18" evidence="3"/>
<keyword evidence="4" id="KW-0677">Repeat</keyword>
<dbReference type="Proteomes" id="UP000008461">
    <property type="component" value="Chromosome"/>
</dbReference>
<evidence type="ECO:0000313" key="7">
    <source>
        <dbReference type="EMBL" id="AEE51150.1"/>
    </source>
</evidence>
<organism evidence="7 8">
    <name type="scientific">Haliscomenobacter hydrossis (strain ATCC 27775 / DSM 1100 / LMG 10767 / O)</name>
    <dbReference type="NCBI Taxonomy" id="760192"/>
    <lineage>
        <taxon>Bacteria</taxon>
        <taxon>Pseudomonadati</taxon>
        <taxon>Bacteroidota</taxon>
        <taxon>Saprospiria</taxon>
        <taxon>Saprospirales</taxon>
        <taxon>Haliscomenobacteraceae</taxon>
        <taxon>Haliscomenobacter</taxon>
    </lineage>
</organism>
<dbReference type="InterPro" id="IPR036278">
    <property type="entry name" value="Sialidase_sf"/>
</dbReference>
<dbReference type="PRINTS" id="PR01803">
    <property type="entry name" value="TCSIALIDASE"/>
</dbReference>
<evidence type="ECO:0000256" key="4">
    <source>
        <dbReference type="ARBA" id="ARBA00022737"/>
    </source>
</evidence>
<evidence type="ECO:0000313" key="8">
    <source>
        <dbReference type="Proteomes" id="UP000008461"/>
    </source>
</evidence>
<reference key="2">
    <citation type="submission" date="2011-04" db="EMBL/GenBank/DDBJ databases">
        <title>Complete sequence of chromosome of Haliscomenobacter hydrossis DSM 1100.</title>
        <authorList>
            <consortium name="US DOE Joint Genome Institute (JGI-PGF)"/>
            <person name="Lucas S."/>
            <person name="Han J."/>
            <person name="Lapidus A."/>
            <person name="Bruce D."/>
            <person name="Goodwin L."/>
            <person name="Pitluck S."/>
            <person name="Peters L."/>
            <person name="Kyrpides N."/>
            <person name="Mavromatis K."/>
            <person name="Ivanova N."/>
            <person name="Ovchinnikova G."/>
            <person name="Pagani I."/>
            <person name="Daligault H."/>
            <person name="Detter J.C."/>
            <person name="Han C."/>
            <person name="Land M."/>
            <person name="Hauser L."/>
            <person name="Markowitz V."/>
            <person name="Cheng J.-F."/>
            <person name="Hugenholtz P."/>
            <person name="Woyke T."/>
            <person name="Wu D."/>
            <person name="Verbarg S."/>
            <person name="Frueling A."/>
            <person name="Brambilla E."/>
            <person name="Klenk H.-P."/>
            <person name="Eisen J.A."/>
        </authorList>
    </citation>
    <scope>NUCLEOTIDE SEQUENCE</scope>
    <source>
        <strain>DSM 1100</strain>
    </source>
</reference>
<accession>F4KT93</accession>
<keyword evidence="8" id="KW-1185">Reference proteome</keyword>
<name>F4KT93_HALH1</name>
<comment type="catalytic activity">
    <reaction evidence="1">
        <text>Hydrolysis of alpha-(2-&gt;3)-, alpha-(2-&gt;6)-, alpha-(2-&gt;8)- glycosidic linkages of terminal sialic acid residues in oligosaccharides, glycoproteins, glycolipids, colominic acid and synthetic substrates.</text>
        <dbReference type="EC" id="3.2.1.18"/>
    </reaction>
</comment>